<dbReference type="EMBL" id="DS113912">
    <property type="protein sequence ID" value="EAX93443.1"/>
    <property type="molecule type" value="Genomic_DNA"/>
</dbReference>
<dbReference type="VEuPathDB" id="TrichDB:TVAGG3_0558770"/>
<dbReference type="InterPro" id="IPR009072">
    <property type="entry name" value="Histone-fold"/>
</dbReference>
<evidence type="ECO:0000313" key="6">
    <source>
        <dbReference type="Proteomes" id="UP000001542"/>
    </source>
</evidence>
<dbReference type="KEGG" id="tva:4751161"/>
<accession>A2FNT0</accession>
<dbReference type="CDD" id="cd22919">
    <property type="entry name" value="HFD_CENP-S"/>
    <property type="match status" value="1"/>
</dbReference>
<dbReference type="STRING" id="5722.A2FNT0"/>
<dbReference type="VEuPathDB" id="TrichDB:TVAG_137280"/>
<dbReference type="GO" id="GO:0000712">
    <property type="term" value="P:resolution of meiotic recombination intermediates"/>
    <property type="evidence" value="ECO:0000318"/>
    <property type="project" value="GO_Central"/>
</dbReference>
<dbReference type="SMR" id="A2FNT0"/>
<dbReference type="FunFam" id="1.10.20.10:FF:000213">
    <property type="match status" value="1"/>
</dbReference>
<keyword evidence="6" id="KW-1185">Reference proteome</keyword>
<dbReference type="GO" id="GO:0003677">
    <property type="term" value="F:DNA binding"/>
    <property type="evidence" value="ECO:0007669"/>
    <property type="project" value="UniProtKB-KW"/>
</dbReference>
<dbReference type="OrthoDB" id="1872155at2759"/>
<comment type="similarity">
    <text evidence="1">Belongs to the TAF9 family. CENP-S/MHF1 subfamily.</text>
</comment>
<gene>
    <name evidence="5" type="ORF">TVAG_137280</name>
</gene>
<dbReference type="FunCoup" id="A2FNT0">
    <property type="interactions" value="10"/>
</dbReference>
<organism evidence="5 6">
    <name type="scientific">Trichomonas vaginalis (strain ATCC PRA-98 / G3)</name>
    <dbReference type="NCBI Taxonomy" id="412133"/>
    <lineage>
        <taxon>Eukaryota</taxon>
        <taxon>Metamonada</taxon>
        <taxon>Parabasalia</taxon>
        <taxon>Trichomonadida</taxon>
        <taxon>Trichomonadidae</taxon>
        <taxon>Trichomonas</taxon>
    </lineage>
</organism>
<reference evidence="5" key="2">
    <citation type="journal article" date="2007" name="Science">
        <title>Draft genome sequence of the sexually transmitted pathogen Trichomonas vaginalis.</title>
        <authorList>
            <person name="Carlton J.M."/>
            <person name="Hirt R.P."/>
            <person name="Silva J.C."/>
            <person name="Delcher A.L."/>
            <person name="Schatz M."/>
            <person name="Zhao Q."/>
            <person name="Wortman J.R."/>
            <person name="Bidwell S.L."/>
            <person name="Alsmark U.C.M."/>
            <person name="Besteiro S."/>
            <person name="Sicheritz-Ponten T."/>
            <person name="Noel C.J."/>
            <person name="Dacks J.B."/>
            <person name="Foster P.G."/>
            <person name="Simillion C."/>
            <person name="Van de Peer Y."/>
            <person name="Miranda-Saavedra D."/>
            <person name="Barton G.J."/>
            <person name="Westrop G.D."/>
            <person name="Mueller S."/>
            <person name="Dessi D."/>
            <person name="Fiori P.L."/>
            <person name="Ren Q."/>
            <person name="Paulsen I."/>
            <person name="Zhang H."/>
            <person name="Bastida-Corcuera F.D."/>
            <person name="Simoes-Barbosa A."/>
            <person name="Brown M.T."/>
            <person name="Hayes R.D."/>
            <person name="Mukherjee M."/>
            <person name="Okumura C.Y."/>
            <person name="Schneider R."/>
            <person name="Smith A.J."/>
            <person name="Vanacova S."/>
            <person name="Villalvazo M."/>
            <person name="Haas B.J."/>
            <person name="Pertea M."/>
            <person name="Feldblyum T.V."/>
            <person name="Utterback T.R."/>
            <person name="Shu C.L."/>
            <person name="Osoegawa K."/>
            <person name="de Jong P.J."/>
            <person name="Hrdy I."/>
            <person name="Horvathova L."/>
            <person name="Zubacova Z."/>
            <person name="Dolezal P."/>
            <person name="Malik S.B."/>
            <person name="Logsdon J.M. Jr."/>
            <person name="Henze K."/>
            <person name="Gupta A."/>
            <person name="Wang C.C."/>
            <person name="Dunne R.L."/>
            <person name="Upcroft J.A."/>
            <person name="Upcroft P."/>
            <person name="White O."/>
            <person name="Salzberg S.L."/>
            <person name="Tang P."/>
            <person name="Chiu C.-H."/>
            <person name="Lee Y.-S."/>
            <person name="Embley T.M."/>
            <person name="Coombs G.H."/>
            <person name="Mottram J.C."/>
            <person name="Tachezy J."/>
            <person name="Fraser-Liggett C.M."/>
            <person name="Johnson P.J."/>
        </authorList>
    </citation>
    <scope>NUCLEOTIDE SEQUENCE [LARGE SCALE GENOMIC DNA]</scope>
    <source>
        <strain evidence="5">G3</strain>
    </source>
</reference>
<dbReference type="Proteomes" id="UP000001542">
    <property type="component" value="Unassembled WGS sequence"/>
</dbReference>
<proteinExistence type="inferred from homology"/>
<reference evidence="5" key="1">
    <citation type="submission" date="2006-10" db="EMBL/GenBank/DDBJ databases">
        <authorList>
            <person name="Amadeo P."/>
            <person name="Zhao Q."/>
            <person name="Wortman J."/>
            <person name="Fraser-Liggett C."/>
            <person name="Carlton J."/>
        </authorList>
    </citation>
    <scope>NUCLEOTIDE SEQUENCE</scope>
    <source>
        <strain evidence="5">G3</strain>
    </source>
</reference>
<dbReference type="InParanoid" id="A2FNT0"/>
<dbReference type="GO" id="GO:0003682">
    <property type="term" value="F:chromatin binding"/>
    <property type="evidence" value="ECO:0000318"/>
    <property type="project" value="GO_Central"/>
</dbReference>
<sequence length="119" mass="13917">MIDQYVNQPSQEERQSVYEKSIFFSCQKIVQKKTNDKATSSYINCLSSLVSQYITQIMVRDLVDFAKHAGRKEITVDDVILLSRKMPKTYQHLQEYKEKHLGITSKPKKSKNLKNMLKD</sequence>
<dbReference type="GO" id="GO:0046982">
    <property type="term" value="F:protein heterodimerization activity"/>
    <property type="evidence" value="ECO:0007669"/>
    <property type="project" value="InterPro"/>
</dbReference>
<protein>
    <recommendedName>
        <fullName evidence="7">CENP-T/Histone H4 histone fold domain-containing protein</fullName>
    </recommendedName>
</protein>
<dbReference type="GO" id="GO:0071821">
    <property type="term" value="C:FANCM-MHF complex"/>
    <property type="evidence" value="ECO:0000318"/>
    <property type="project" value="GO_Central"/>
</dbReference>
<evidence type="ECO:0000256" key="4">
    <source>
        <dbReference type="ARBA" id="ARBA00023204"/>
    </source>
</evidence>
<dbReference type="PANTHER" id="PTHR22980:SF0">
    <property type="entry name" value="CENTROMERE PROTEIN S"/>
    <property type="match status" value="1"/>
</dbReference>
<dbReference type="Gene3D" id="1.10.20.10">
    <property type="entry name" value="Histone, subunit A"/>
    <property type="match status" value="1"/>
</dbReference>
<keyword evidence="4" id="KW-0234">DNA repair</keyword>
<dbReference type="AlphaFoldDB" id="A2FNT0"/>
<dbReference type="SUPFAM" id="SSF47113">
    <property type="entry name" value="Histone-fold"/>
    <property type="match status" value="1"/>
</dbReference>
<dbReference type="GO" id="GO:0006281">
    <property type="term" value="P:DNA repair"/>
    <property type="evidence" value="ECO:0007669"/>
    <property type="project" value="UniProtKB-KW"/>
</dbReference>
<dbReference type="InterPro" id="IPR029003">
    <property type="entry name" value="CENP-S/Mhf1"/>
</dbReference>
<dbReference type="GO" id="GO:0031297">
    <property type="term" value="P:replication fork processing"/>
    <property type="evidence" value="ECO:0000318"/>
    <property type="project" value="GO_Central"/>
</dbReference>
<dbReference type="PANTHER" id="PTHR22980">
    <property type="entry name" value="CORTISTATIN"/>
    <property type="match status" value="1"/>
</dbReference>
<keyword evidence="3" id="KW-0238">DNA-binding</keyword>
<evidence type="ECO:0008006" key="7">
    <source>
        <dbReference type="Google" id="ProtNLM"/>
    </source>
</evidence>
<evidence type="ECO:0000256" key="3">
    <source>
        <dbReference type="ARBA" id="ARBA00023125"/>
    </source>
</evidence>
<dbReference type="Pfam" id="PF15630">
    <property type="entry name" value="CENP-S"/>
    <property type="match status" value="1"/>
</dbReference>
<name>A2FNT0_TRIV3</name>
<evidence type="ECO:0000256" key="1">
    <source>
        <dbReference type="ARBA" id="ARBA00006612"/>
    </source>
</evidence>
<dbReference type="RefSeq" id="XP_001306373.1">
    <property type="nucleotide sequence ID" value="XM_001306372.1"/>
</dbReference>
<evidence type="ECO:0000256" key="2">
    <source>
        <dbReference type="ARBA" id="ARBA00022763"/>
    </source>
</evidence>
<evidence type="ECO:0000313" key="5">
    <source>
        <dbReference type="EMBL" id="EAX93443.1"/>
    </source>
</evidence>
<keyword evidence="2" id="KW-0227">DNA damage</keyword>